<evidence type="ECO:0000313" key="10">
    <source>
        <dbReference type="Proteomes" id="UP000006048"/>
    </source>
</evidence>
<dbReference type="GO" id="GO:0005886">
    <property type="term" value="C:plasma membrane"/>
    <property type="evidence" value="ECO:0007669"/>
    <property type="project" value="UniProtKB-SubCell"/>
</dbReference>
<dbReference type="Pfam" id="PF02687">
    <property type="entry name" value="FtsX"/>
    <property type="match status" value="1"/>
</dbReference>
<evidence type="ECO:0000256" key="2">
    <source>
        <dbReference type="ARBA" id="ARBA00022475"/>
    </source>
</evidence>
<organism evidence="9 10">
    <name type="scientific">Turneriella parva (strain ATCC BAA-1111 / DSM 21527 / NCTC 11395 / H)</name>
    <name type="common">Leptospira parva</name>
    <dbReference type="NCBI Taxonomy" id="869212"/>
    <lineage>
        <taxon>Bacteria</taxon>
        <taxon>Pseudomonadati</taxon>
        <taxon>Spirochaetota</taxon>
        <taxon>Spirochaetia</taxon>
        <taxon>Leptospirales</taxon>
        <taxon>Leptospiraceae</taxon>
        <taxon>Turneriella</taxon>
    </lineage>
</organism>
<evidence type="ECO:0000256" key="1">
    <source>
        <dbReference type="ARBA" id="ARBA00004651"/>
    </source>
</evidence>
<evidence type="ECO:0000313" key="9">
    <source>
        <dbReference type="EMBL" id="AFM12969.1"/>
    </source>
</evidence>
<keyword evidence="2" id="KW-1003">Cell membrane</keyword>
<comment type="subcellular location">
    <subcellularLocation>
        <location evidence="1">Cell membrane</location>
        <topology evidence="1">Multi-pass membrane protein</topology>
    </subcellularLocation>
</comment>
<dbReference type="GO" id="GO:0022857">
    <property type="term" value="F:transmembrane transporter activity"/>
    <property type="evidence" value="ECO:0007669"/>
    <property type="project" value="TreeGrafter"/>
</dbReference>
<evidence type="ECO:0000259" key="8">
    <source>
        <dbReference type="Pfam" id="PF02687"/>
    </source>
</evidence>
<dbReference type="InterPro" id="IPR003838">
    <property type="entry name" value="ABC3_permease_C"/>
</dbReference>
<evidence type="ECO:0000256" key="7">
    <source>
        <dbReference type="SAM" id="Phobius"/>
    </source>
</evidence>
<dbReference type="PANTHER" id="PTHR30572:SF4">
    <property type="entry name" value="ABC TRANSPORTER PERMEASE YTRF"/>
    <property type="match status" value="1"/>
</dbReference>
<dbReference type="RefSeq" id="WP_014803475.1">
    <property type="nucleotide sequence ID" value="NC_018020.1"/>
</dbReference>
<comment type="similarity">
    <text evidence="6">Belongs to the ABC-4 integral membrane protein family.</text>
</comment>
<proteinExistence type="inferred from homology"/>
<feature type="transmembrane region" description="Helical" evidence="7">
    <location>
        <begin position="555"/>
        <end position="572"/>
    </location>
</feature>
<accession>I4B6R2</accession>
<dbReference type="InterPro" id="IPR050250">
    <property type="entry name" value="Macrolide_Exporter_MacB"/>
</dbReference>
<keyword evidence="5 7" id="KW-0472">Membrane</keyword>
<dbReference type="EMBL" id="CP002959">
    <property type="protein sequence ID" value="AFM12969.1"/>
    <property type="molecule type" value="Genomic_DNA"/>
</dbReference>
<dbReference type="PANTHER" id="PTHR30572">
    <property type="entry name" value="MEMBRANE COMPONENT OF TRANSPORTER-RELATED"/>
    <property type="match status" value="1"/>
</dbReference>
<dbReference type="AlphaFoldDB" id="I4B6R2"/>
<name>I4B6R2_TURPD</name>
<feature type="transmembrane region" description="Helical" evidence="7">
    <location>
        <begin position="507"/>
        <end position="529"/>
    </location>
</feature>
<sequence>MQRLKLLFSLAFRNLVRQRRRNMLLGVALAFGTMILVVANAFSSGITDTLLNKIVVQMTGHLELAVIERARAQNLLIRDREFYLNLLKTNLPEIREVAENVAVFSRAIGVGKGENVIVVPVDLGEKADPATSADAEYLVSRAVEGNVADLLSPQYENPVAVFADKAKALNIKLLDTLKMRLKTVSGQEQSARFTVVMLLKSESMFESGALFLPLKNLKDLRGIRANETGSLQVTFKKFDSPRSVIRMADKLHSLLKPQVAAIGGELVAGKKSAPVTVGGFTQEFAKSPQVQKSFTLTAGDWFKDRDTDQVALNESLAEALAVSEGDSVVLRYRSIHSGEPVEQTFNIAAVLSAQDAPPAVNAWLPEAGFYRVYLGDLPKVRVLPGAESLSAEWKAVLAPDFKVLPRTSTGDDLMKKNQELRKTNFYGPAIDVRTMYESASQVLELEGALNLITLIAVLILFLIILTGVVNTLRMTIRERTREIGTMRAIGVRSGDVRNIFLIETFQLAFFSAVTGVVLAFIVMAVLSSFRIETQSVLGIFLSQKKLYFLPQAGDILRNIVMILLVSTATAYFPSRRAAKLDPAEALRHFE</sequence>
<feature type="transmembrane region" description="Helical" evidence="7">
    <location>
        <begin position="448"/>
        <end position="472"/>
    </location>
</feature>
<keyword evidence="10" id="KW-1185">Reference proteome</keyword>
<gene>
    <name evidence="9" type="ordered locus">Turpa_2325</name>
</gene>
<dbReference type="STRING" id="869212.Turpa_2325"/>
<evidence type="ECO:0000256" key="5">
    <source>
        <dbReference type="ARBA" id="ARBA00023136"/>
    </source>
</evidence>
<evidence type="ECO:0000256" key="4">
    <source>
        <dbReference type="ARBA" id="ARBA00022989"/>
    </source>
</evidence>
<protein>
    <recommendedName>
        <fullName evidence="8">ABC3 transporter permease C-terminal domain-containing protein</fullName>
    </recommendedName>
</protein>
<keyword evidence="3 7" id="KW-0812">Transmembrane</keyword>
<dbReference type="OrthoDB" id="356133at2"/>
<reference evidence="9 10" key="1">
    <citation type="submission" date="2012-06" db="EMBL/GenBank/DDBJ databases">
        <title>The complete chromosome of genome of Turneriella parva DSM 21527.</title>
        <authorList>
            <consortium name="US DOE Joint Genome Institute (JGI-PGF)"/>
            <person name="Lucas S."/>
            <person name="Han J."/>
            <person name="Lapidus A."/>
            <person name="Bruce D."/>
            <person name="Goodwin L."/>
            <person name="Pitluck S."/>
            <person name="Peters L."/>
            <person name="Kyrpides N."/>
            <person name="Mavromatis K."/>
            <person name="Ivanova N."/>
            <person name="Mikhailova N."/>
            <person name="Chertkov O."/>
            <person name="Detter J.C."/>
            <person name="Tapia R."/>
            <person name="Han C."/>
            <person name="Land M."/>
            <person name="Hauser L."/>
            <person name="Markowitz V."/>
            <person name="Cheng J.-F."/>
            <person name="Hugenholtz P."/>
            <person name="Woyke T."/>
            <person name="Wu D."/>
            <person name="Gronow S."/>
            <person name="Wellnitz S."/>
            <person name="Brambilla E."/>
            <person name="Klenk H.-P."/>
            <person name="Eisen J.A."/>
        </authorList>
    </citation>
    <scope>NUCLEOTIDE SEQUENCE [LARGE SCALE GENOMIC DNA]</scope>
    <source>
        <strain evidence="10">ATCC BAA-1111 / DSM 21527 / NCTC 11395 / H</strain>
    </source>
</reference>
<evidence type="ECO:0000256" key="6">
    <source>
        <dbReference type="ARBA" id="ARBA00038076"/>
    </source>
</evidence>
<feature type="domain" description="ABC3 transporter permease C-terminal" evidence="8">
    <location>
        <begin position="455"/>
        <end position="582"/>
    </location>
</feature>
<dbReference type="Proteomes" id="UP000006048">
    <property type="component" value="Chromosome"/>
</dbReference>
<keyword evidence="4 7" id="KW-1133">Transmembrane helix</keyword>
<evidence type="ECO:0000256" key="3">
    <source>
        <dbReference type="ARBA" id="ARBA00022692"/>
    </source>
</evidence>
<dbReference type="HOGENOM" id="CLU_464368_0_0_12"/>
<dbReference type="KEGG" id="tpx:Turpa_2325"/>